<evidence type="ECO:0000256" key="11">
    <source>
        <dbReference type="ARBA" id="ARBA00022989"/>
    </source>
</evidence>
<feature type="transmembrane region" description="Helical" evidence="15">
    <location>
        <begin position="277"/>
        <end position="295"/>
    </location>
</feature>
<keyword evidence="14" id="KW-0813">Transport</keyword>
<keyword evidence="14" id="KW-0999">Mitochondrion inner membrane</keyword>
<dbReference type="GO" id="GO:0015990">
    <property type="term" value="P:electron transport coupled proton transport"/>
    <property type="evidence" value="ECO:0007669"/>
    <property type="project" value="TreeGrafter"/>
</dbReference>
<dbReference type="EMBL" id="KT900946">
    <property type="protein sequence ID" value="ALT55326.1"/>
    <property type="molecule type" value="Genomic_DNA"/>
</dbReference>
<feature type="transmembrane region" description="Helical" evidence="15">
    <location>
        <begin position="21"/>
        <end position="41"/>
    </location>
</feature>
<keyword evidence="14" id="KW-0479">Metal-binding</keyword>
<protein>
    <recommendedName>
        <fullName evidence="5 14">Cytochrome c oxidase subunit 1</fullName>
        <ecNumber evidence="14">7.1.1.9</ecNumber>
    </recommendedName>
</protein>
<comment type="cofactor">
    <cofactor evidence="1">
        <name>heme</name>
        <dbReference type="ChEBI" id="CHEBI:30413"/>
    </cofactor>
</comment>
<keyword evidence="10 14" id="KW-0249">Electron transport</keyword>
<dbReference type="GO" id="GO:0005743">
    <property type="term" value="C:mitochondrial inner membrane"/>
    <property type="evidence" value="ECO:0007669"/>
    <property type="project" value="UniProtKB-SubCell"/>
</dbReference>
<dbReference type="GO" id="GO:0004129">
    <property type="term" value="F:cytochrome-c oxidase activity"/>
    <property type="evidence" value="ECO:0007669"/>
    <property type="project" value="UniProtKB-EC"/>
</dbReference>
<dbReference type="InterPro" id="IPR000883">
    <property type="entry name" value="Cyt_C_Oxase_1"/>
</dbReference>
<dbReference type="PANTHER" id="PTHR10422">
    <property type="entry name" value="CYTOCHROME C OXIDASE SUBUNIT 1"/>
    <property type="match status" value="1"/>
</dbReference>
<proteinExistence type="inferred from homology"/>
<dbReference type="InterPro" id="IPR023615">
    <property type="entry name" value="Cyt_c_Oxase_su1_BS"/>
</dbReference>
<dbReference type="InterPro" id="IPR023616">
    <property type="entry name" value="Cyt_c_oxase-like_su1_dom"/>
</dbReference>
<dbReference type="AlphaFoldDB" id="A0A0U3DDR2"/>
<keyword evidence="9" id="KW-1278">Translocase</keyword>
<dbReference type="GO" id="GO:0020037">
    <property type="term" value="F:heme binding"/>
    <property type="evidence" value="ECO:0007669"/>
    <property type="project" value="InterPro"/>
</dbReference>
<evidence type="ECO:0000256" key="5">
    <source>
        <dbReference type="ARBA" id="ARBA00015947"/>
    </source>
</evidence>
<evidence type="ECO:0000256" key="15">
    <source>
        <dbReference type="SAM" id="Phobius"/>
    </source>
</evidence>
<evidence type="ECO:0000256" key="3">
    <source>
        <dbReference type="ARBA" id="ARBA00004673"/>
    </source>
</evidence>
<dbReference type="SMR" id="A0A0U3DDR2"/>
<comment type="similarity">
    <text evidence="4 14">Belongs to the heme-copper respiratory oxidase family.</text>
</comment>
<dbReference type="PROSITE" id="PS50855">
    <property type="entry name" value="COX1"/>
    <property type="match status" value="1"/>
</dbReference>
<feature type="transmembrane region" description="Helical" evidence="15">
    <location>
        <begin position="61"/>
        <end position="90"/>
    </location>
</feature>
<feature type="transmembrane region" description="Helical" evidence="15">
    <location>
        <begin position="102"/>
        <end position="123"/>
    </location>
</feature>
<keyword evidence="14" id="KW-0349">Heme</keyword>
<geneLocation type="mitochondrion" evidence="17"/>
<feature type="transmembrane region" description="Helical" evidence="15">
    <location>
        <begin position="247"/>
        <end position="265"/>
    </location>
</feature>
<reference evidence="17" key="1">
    <citation type="journal article" date="2016" name="Gene">
        <title>Comparative analyses of the complete mitochondrial genomes of two murine pinworms Aspiculuris tetraptera and Syphacia obvelata.</title>
        <authorList>
            <person name="Wang C.-R."/>
            <person name="Lou Y."/>
            <person name="Gao J.-F."/>
            <person name="Qiu J.-H."/>
            <person name="Zhang Y."/>
            <person name="Gao Y."/>
            <person name="Chang Q.-C."/>
        </authorList>
    </citation>
    <scope>NUCLEOTIDE SEQUENCE</scope>
</reference>
<dbReference type="PANTHER" id="PTHR10422:SF18">
    <property type="entry name" value="CYTOCHROME C OXIDASE SUBUNIT 1"/>
    <property type="match status" value="1"/>
</dbReference>
<feature type="transmembrane region" description="Helical" evidence="15">
    <location>
        <begin position="457"/>
        <end position="477"/>
    </location>
</feature>
<keyword evidence="14 17" id="KW-0496">Mitochondrion</keyword>
<comment type="function">
    <text evidence="14">Component of the cytochrome c oxidase, the last enzyme in the mitochondrial electron transport chain which drives oxidative phosphorylation. The respiratory chain contains 3 multisubunit complexes succinate dehydrogenase (complex II, CII), ubiquinol-cytochrome c oxidoreductase (cytochrome b-c1 complex, complex III, CIII) and cytochrome c oxidase (complex IV, CIV), that cooperate to transfer electrons derived from NADH and succinate to molecular oxygen, creating an electrochemical gradient over the inner membrane that drives transmembrane transport and the ATP synthase. Cytochrome c oxidase is the component of the respiratory chain that catalyzes the reduction of oxygen to water. Electrons originating from reduced cytochrome c in the intermembrane space (IMS) are transferred via the dinuclear copper A center (CU(A)) of subunit 2 and heme A of subunit 1 to the active site in subunit 1, a binuclear center (BNC) formed by heme A3 and copper B (CU(B)). The BNC reduces molecular oxygen to 2 water molecules using 4 electrons from cytochrome c in the IMS and 4 protons from the mitochondrial matrix.</text>
</comment>
<evidence type="ECO:0000256" key="4">
    <source>
        <dbReference type="ARBA" id="ARBA00009578"/>
    </source>
</evidence>
<feature type="transmembrane region" description="Helical" evidence="15">
    <location>
        <begin position="307"/>
        <end position="329"/>
    </location>
</feature>
<evidence type="ECO:0000256" key="1">
    <source>
        <dbReference type="ARBA" id="ARBA00001971"/>
    </source>
</evidence>
<evidence type="ECO:0000256" key="7">
    <source>
        <dbReference type="ARBA" id="ARBA00022692"/>
    </source>
</evidence>
<dbReference type="UniPathway" id="UPA00705"/>
<comment type="pathway">
    <text evidence="3 14">Energy metabolism; oxidative phosphorylation.</text>
</comment>
<evidence type="ECO:0000256" key="2">
    <source>
        <dbReference type="ARBA" id="ARBA00004141"/>
    </source>
</evidence>
<evidence type="ECO:0000256" key="8">
    <source>
        <dbReference type="ARBA" id="ARBA00022842"/>
    </source>
</evidence>
<evidence type="ECO:0000256" key="13">
    <source>
        <dbReference type="ARBA" id="ARBA00049512"/>
    </source>
</evidence>
<dbReference type="GO" id="GO:0006123">
    <property type="term" value="P:mitochondrial electron transport, cytochrome c to oxygen"/>
    <property type="evidence" value="ECO:0007669"/>
    <property type="project" value="TreeGrafter"/>
</dbReference>
<evidence type="ECO:0000256" key="6">
    <source>
        <dbReference type="ARBA" id="ARBA00022660"/>
    </source>
</evidence>
<dbReference type="Pfam" id="PF00115">
    <property type="entry name" value="COX1"/>
    <property type="match status" value="1"/>
</dbReference>
<comment type="catalytic activity">
    <reaction evidence="13">
        <text>4 Fe(II)-[cytochrome c] + O2 + 8 H(+)(in) = 4 Fe(III)-[cytochrome c] + 2 H2O + 4 H(+)(out)</text>
        <dbReference type="Rhea" id="RHEA:11436"/>
        <dbReference type="Rhea" id="RHEA-COMP:10350"/>
        <dbReference type="Rhea" id="RHEA-COMP:14399"/>
        <dbReference type="ChEBI" id="CHEBI:15377"/>
        <dbReference type="ChEBI" id="CHEBI:15378"/>
        <dbReference type="ChEBI" id="CHEBI:15379"/>
        <dbReference type="ChEBI" id="CHEBI:29033"/>
        <dbReference type="ChEBI" id="CHEBI:29034"/>
        <dbReference type="EC" id="7.1.1.9"/>
    </reaction>
    <physiologicalReaction direction="left-to-right" evidence="13">
        <dbReference type="Rhea" id="RHEA:11437"/>
    </physiologicalReaction>
</comment>
<evidence type="ECO:0000256" key="9">
    <source>
        <dbReference type="ARBA" id="ARBA00022967"/>
    </source>
</evidence>
<dbReference type="GO" id="GO:0045277">
    <property type="term" value="C:respiratory chain complex IV"/>
    <property type="evidence" value="ECO:0007669"/>
    <property type="project" value="InterPro"/>
</dbReference>
<feature type="transmembrane region" description="Helical" evidence="15">
    <location>
        <begin position="147"/>
        <end position="175"/>
    </location>
</feature>
<keyword evidence="12 14" id="KW-0472">Membrane</keyword>
<name>A0A0U3DDR2_SYPOB</name>
<feature type="transmembrane region" description="Helical" evidence="15">
    <location>
        <begin position="187"/>
        <end position="215"/>
    </location>
</feature>
<keyword evidence="14" id="KW-0408">Iron</keyword>
<dbReference type="CDD" id="cd01663">
    <property type="entry name" value="Cyt_c_Oxidase_I"/>
    <property type="match status" value="1"/>
</dbReference>
<dbReference type="SUPFAM" id="SSF81442">
    <property type="entry name" value="Cytochrome c oxidase subunit I-like"/>
    <property type="match status" value="1"/>
</dbReference>
<comment type="subcellular location">
    <subcellularLocation>
        <location evidence="2">Membrane</location>
        <topology evidence="2">Multi-pass membrane protein</topology>
    </subcellularLocation>
    <subcellularLocation>
        <location evidence="14">Mitochondrion inner membrane</location>
        <topology evidence="14">Multi-pass membrane protein</topology>
    </subcellularLocation>
</comment>
<dbReference type="GO" id="GO:0046872">
    <property type="term" value="F:metal ion binding"/>
    <property type="evidence" value="ECO:0007669"/>
    <property type="project" value="UniProtKB-KW"/>
</dbReference>
<evidence type="ECO:0000256" key="14">
    <source>
        <dbReference type="RuleBase" id="RU000369"/>
    </source>
</evidence>
<evidence type="ECO:0000313" key="17">
    <source>
        <dbReference type="EMBL" id="ALT55326.1"/>
    </source>
</evidence>
<dbReference type="InterPro" id="IPR036927">
    <property type="entry name" value="Cyt_c_oxase-like_su1_sf"/>
</dbReference>
<dbReference type="EC" id="7.1.1.9" evidence="14"/>
<feature type="domain" description="Cytochrome oxidase subunit I profile" evidence="16">
    <location>
        <begin position="10"/>
        <end position="521"/>
    </location>
</feature>
<keyword evidence="14" id="KW-0186">Copper</keyword>
<dbReference type="PROSITE" id="PS00077">
    <property type="entry name" value="COX1_CUB"/>
    <property type="match status" value="1"/>
</dbReference>
<feature type="transmembrane region" description="Helical" evidence="15">
    <location>
        <begin position="383"/>
        <end position="404"/>
    </location>
</feature>
<keyword evidence="8" id="KW-0460">Magnesium</keyword>
<keyword evidence="6 14" id="KW-0679">Respiratory chain</keyword>
<dbReference type="Gene3D" id="1.20.210.10">
    <property type="entry name" value="Cytochrome c oxidase-like, subunit I domain"/>
    <property type="match status" value="1"/>
</dbReference>
<keyword evidence="7 14" id="KW-0812">Transmembrane</keyword>
<evidence type="ECO:0000256" key="12">
    <source>
        <dbReference type="ARBA" id="ARBA00023136"/>
    </source>
</evidence>
<dbReference type="PRINTS" id="PR01165">
    <property type="entry name" value="CYCOXIDASEI"/>
</dbReference>
<organism evidence="17">
    <name type="scientific">Syphacia obvelata</name>
    <name type="common">Murine pinworm</name>
    <dbReference type="NCBI Taxonomy" id="412127"/>
    <lineage>
        <taxon>Eukaryota</taxon>
        <taxon>Metazoa</taxon>
        <taxon>Ecdysozoa</taxon>
        <taxon>Nematoda</taxon>
        <taxon>Chromadorea</taxon>
        <taxon>Rhabditida</taxon>
        <taxon>Spirurina</taxon>
        <taxon>Oxyuridomorpha</taxon>
        <taxon>Oxyuroidea</taxon>
        <taxon>Oxyuridae</taxon>
        <taxon>Syphacia</taxon>
    </lineage>
</organism>
<feature type="transmembrane region" description="Helical" evidence="15">
    <location>
        <begin position="341"/>
        <end position="363"/>
    </location>
</feature>
<gene>
    <name evidence="17" type="primary">cox1</name>
</gene>
<feature type="transmembrane region" description="Helical" evidence="15">
    <location>
        <begin position="416"/>
        <end position="437"/>
    </location>
</feature>
<dbReference type="InterPro" id="IPR033944">
    <property type="entry name" value="Cyt_c_oxase_su1_dom"/>
</dbReference>
<evidence type="ECO:0000259" key="16">
    <source>
        <dbReference type="PROSITE" id="PS50855"/>
    </source>
</evidence>
<keyword evidence="11 15" id="KW-1133">Transmembrane helix</keyword>
<evidence type="ECO:0000256" key="10">
    <source>
        <dbReference type="ARBA" id="ARBA00022982"/>
    </source>
</evidence>
<sequence length="521" mass="58679">MTFVCKFLYWLESTNHKDIGIMYFLVGVWSGFVGSSLSFLIRLQLCKPGVLWSESGQLYNVVLSMHAMLLLFFMVMPIMMGGFGNFIVPMLLKSPDMSFPRLYNLSLWLLVSSLVLMLVSMFVDSGSGTSWTLYPTLSTLRHPGSSVYLVIFGLHVSGISSIVASMYFMFTIFNLRSCSENLEYMCLFVWCIGVTSFLLLVSLPVLAGALTMMLFDRNFNCSFFNPVGGGSVLLYQHLFWFFGHPEVYILILPAFGIISHSILYLSGKKEVFGHLGMVYAVISIALIGSVVWGHHMFTVGFDMSTRLYFMSATMFIAVPTGIKVFSWLLTLLGGYFVVHPLLLWVIGFIFMFTLGGLSGIMVANPVLDNLFHDTYFVVAHFHYVLSMGAVFGILTGFCLWWGVLTGCCYSKVKMSIAFVFMFFSVNLTFFPMHFSGLKGMPRKIVDYPDYYVLYNSLSSWGSFLSIFSMIFFLYVVVESLCSYRVLVVDLVSDNNSLMFSGGGLSVPFSHSYGQSVMYWFT</sequence>
<accession>A0A0U3DDR2</accession>